<accession>A0A5C3NN16</accession>
<keyword evidence="2" id="KW-1185">Reference proteome</keyword>
<dbReference type="AlphaFoldDB" id="A0A5C3NN16"/>
<organism evidence="1 2">
    <name type="scientific">Polyporus arcularius HHB13444</name>
    <dbReference type="NCBI Taxonomy" id="1314778"/>
    <lineage>
        <taxon>Eukaryota</taxon>
        <taxon>Fungi</taxon>
        <taxon>Dikarya</taxon>
        <taxon>Basidiomycota</taxon>
        <taxon>Agaricomycotina</taxon>
        <taxon>Agaricomycetes</taxon>
        <taxon>Polyporales</taxon>
        <taxon>Polyporaceae</taxon>
        <taxon>Polyporus</taxon>
    </lineage>
</organism>
<protein>
    <submittedName>
        <fullName evidence="1">Uncharacterized protein</fullName>
    </submittedName>
</protein>
<sequence length="125" mass="14439">MTTVLAPERFPVAGVRYKAIRMPLKFRPDTTSNRFPRDAYLAVSKSAQDSLVSRSHRFQTSSPSPSRTKITAFGEDYQQPAAPLRCAQSRRIPEWLVANRFSHRQVIHILQHRRHKSHKDCVRLS</sequence>
<evidence type="ECO:0000313" key="1">
    <source>
        <dbReference type="EMBL" id="TFK77668.1"/>
    </source>
</evidence>
<evidence type="ECO:0000313" key="2">
    <source>
        <dbReference type="Proteomes" id="UP000308197"/>
    </source>
</evidence>
<reference evidence="1 2" key="1">
    <citation type="journal article" date="2019" name="Nat. Ecol. Evol.">
        <title>Megaphylogeny resolves global patterns of mushroom evolution.</title>
        <authorList>
            <person name="Varga T."/>
            <person name="Krizsan K."/>
            <person name="Foldi C."/>
            <person name="Dima B."/>
            <person name="Sanchez-Garcia M."/>
            <person name="Sanchez-Ramirez S."/>
            <person name="Szollosi G.J."/>
            <person name="Szarkandi J.G."/>
            <person name="Papp V."/>
            <person name="Albert L."/>
            <person name="Andreopoulos W."/>
            <person name="Angelini C."/>
            <person name="Antonin V."/>
            <person name="Barry K.W."/>
            <person name="Bougher N.L."/>
            <person name="Buchanan P."/>
            <person name="Buyck B."/>
            <person name="Bense V."/>
            <person name="Catcheside P."/>
            <person name="Chovatia M."/>
            <person name="Cooper J."/>
            <person name="Damon W."/>
            <person name="Desjardin D."/>
            <person name="Finy P."/>
            <person name="Geml J."/>
            <person name="Haridas S."/>
            <person name="Hughes K."/>
            <person name="Justo A."/>
            <person name="Karasinski D."/>
            <person name="Kautmanova I."/>
            <person name="Kiss B."/>
            <person name="Kocsube S."/>
            <person name="Kotiranta H."/>
            <person name="LaButti K.M."/>
            <person name="Lechner B.E."/>
            <person name="Liimatainen K."/>
            <person name="Lipzen A."/>
            <person name="Lukacs Z."/>
            <person name="Mihaltcheva S."/>
            <person name="Morgado L.N."/>
            <person name="Niskanen T."/>
            <person name="Noordeloos M.E."/>
            <person name="Ohm R.A."/>
            <person name="Ortiz-Santana B."/>
            <person name="Ovrebo C."/>
            <person name="Racz N."/>
            <person name="Riley R."/>
            <person name="Savchenko A."/>
            <person name="Shiryaev A."/>
            <person name="Soop K."/>
            <person name="Spirin V."/>
            <person name="Szebenyi C."/>
            <person name="Tomsovsky M."/>
            <person name="Tulloss R.E."/>
            <person name="Uehling J."/>
            <person name="Grigoriev I.V."/>
            <person name="Vagvolgyi C."/>
            <person name="Papp T."/>
            <person name="Martin F.M."/>
            <person name="Miettinen O."/>
            <person name="Hibbett D.S."/>
            <person name="Nagy L.G."/>
        </authorList>
    </citation>
    <scope>NUCLEOTIDE SEQUENCE [LARGE SCALE GENOMIC DNA]</scope>
    <source>
        <strain evidence="1 2">HHB13444</strain>
    </source>
</reference>
<dbReference type="InParanoid" id="A0A5C3NN16"/>
<dbReference type="Proteomes" id="UP000308197">
    <property type="component" value="Unassembled WGS sequence"/>
</dbReference>
<gene>
    <name evidence="1" type="ORF">K466DRAFT_150091</name>
</gene>
<dbReference type="EMBL" id="ML213317">
    <property type="protein sequence ID" value="TFK77668.1"/>
    <property type="molecule type" value="Genomic_DNA"/>
</dbReference>
<proteinExistence type="predicted"/>
<name>A0A5C3NN16_9APHY</name>